<dbReference type="PANTHER" id="PTHR40469">
    <property type="entry name" value="SECRETED GLYCOSYL HYDROLASE"/>
    <property type="match status" value="1"/>
</dbReference>
<dbReference type="RefSeq" id="WP_169454921.1">
    <property type="nucleotide sequence ID" value="NZ_CP051774.1"/>
</dbReference>
<dbReference type="PANTHER" id="PTHR40469:SF2">
    <property type="entry name" value="GALACTOSE-BINDING DOMAIN-LIKE SUPERFAMILY PROTEIN"/>
    <property type="match status" value="1"/>
</dbReference>
<feature type="chain" id="PRO_5032800999" evidence="1">
    <location>
        <begin position="21"/>
        <end position="271"/>
    </location>
</feature>
<sequence>MKILSGLPVVLALFSAAAFAQEAKPLKVMLITGGCCHDYKAQTEILKKGLESRINVEVTQIHVDDGSTAPKLPIYGNPDYAEGYDVVIHDECAADIKDEEVVKGVLKPHEDGIPGVALHCAMHSYRVGDFGNKVKKNSKDALWFEFLGLQSSRHGAQKPIEIKFEDKNHPVTKGAVDWTTVNEELYNNIQVFDSSHTLATGKQDGEKDSVVVWTNLYGKKKTRVFATTIGHNNATVEDARYLDMVAKGVLWATDKIDANGRPKAGFGRPKK</sequence>
<accession>A0A858RJY6</accession>
<keyword evidence="4" id="KW-1185">Reference proteome</keyword>
<dbReference type="InterPro" id="IPR029010">
    <property type="entry name" value="ThuA-like"/>
</dbReference>
<dbReference type="KEGG" id="luo:HHL09_12260"/>
<evidence type="ECO:0000256" key="1">
    <source>
        <dbReference type="SAM" id="SignalP"/>
    </source>
</evidence>
<organism evidence="3 4">
    <name type="scientific">Luteolibacter luteus</name>
    <dbReference type="NCBI Taxonomy" id="2728835"/>
    <lineage>
        <taxon>Bacteria</taxon>
        <taxon>Pseudomonadati</taxon>
        <taxon>Verrucomicrobiota</taxon>
        <taxon>Verrucomicrobiia</taxon>
        <taxon>Verrucomicrobiales</taxon>
        <taxon>Verrucomicrobiaceae</taxon>
        <taxon>Luteolibacter</taxon>
    </lineage>
</organism>
<proteinExistence type="predicted"/>
<feature type="signal peptide" evidence="1">
    <location>
        <begin position="1"/>
        <end position="20"/>
    </location>
</feature>
<dbReference type="EMBL" id="CP051774">
    <property type="protein sequence ID" value="QJE96520.1"/>
    <property type="molecule type" value="Genomic_DNA"/>
</dbReference>
<dbReference type="Gene3D" id="3.40.50.880">
    <property type="match status" value="1"/>
</dbReference>
<feature type="domain" description="ThuA-like" evidence="2">
    <location>
        <begin position="27"/>
        <end position="252"/>
    </location>
</feature>
<evidence type="ECO:0000313" key="4">
    <source>
        <dbReference type="Proteomes" id="UP000501812"/>
    </source>
</evidence>
<dbReference type="Pfam" id="PF06283">
    <property type="entry name" value="ThuA"/>
    <property type="match status" value="1"/>
</dbReference>
<evidence type="ECO:0000259" key="2">
    <source>
        <dbReference type="Pfam" id="PF06283"/>
    </source>
</evidence>
<dbReference type="SUPFAM" id="SSF52317">
    <property type="entry name" value="Class I glutamine amidotransferase-like"/>
    <property type="match status" value="1"/>
</dbReference>
<name>A0A858RJY6_9BACT</name>
<gene>
    <name evidence="3" type="ORF">HHL09_12260</name>
</gene>
<evidence type="ECO:0000313" key="3">
    <source>
        <dbReference type="EMBL" id="QJE96520.1"/>
    </source>
</evidence>
<keyword evidence="1" id="KW-0732">Signal</keyword>
<protein>
    <submittedName>
        <fullName evidence="3">ThuA domain-containing protein</fullName>
    </submittedName>
</protein>
<reference evidence="3 4" key="1">
    <citation type="submission" date="2020-04" db="EMBL/GenBank/DDBJ databases">
        <title>Luteolibacter sp. G-1-1-1 isolated from soil.</title>
        <authorList>
            <person name="Dahal R.H."/>
        </authorList>
    </citation>
    <scope>NUCLEOTIDE SEQUENCE [LARGE SCALE GENOMIC DNA]</scope>
    <source>
        <strain evidence="3 4">G-1-1-1</strain>
    </source>
</reference>
<dbReference type="AlphaFoldDB" id="A0A858RJY6"/>
<dbReference type="InterPro" id="IPR029062">
    <property type="entry name" value="Class_I_gatase-like"/>
</dbReference>
<dbReference type="Proteomes" id="UP000501812">
    <property type="component" value="Chromosome"/>
</dbReference>